<accession>A0ABT2NXD7</accession>
<reference evidence="3 4" key="1">
    <citation type="submission" date="2018-08" db="EMBL/GenBank/DDBJ databases">
        <title>Draft genome sequences of Leuconostoc spp. and Weissella spp. with biocontrol potential.</title>
        <authorList>
            <person name="Lo R."/>
            <person name="Ho V.T.T."/>
            <person name="Turner M.S."/>
        </authorList>
    </citation>
    <scope>NUCLEOTIDE SEQUENCE [LARGE SCALE GENOMIC DNA]</scope>
    <source>
        <strain evidence="3 4">733</strain>
    </source>
</reference>
<evidence type="ECO:0000313" key="4">
    <source>
        <dbReference type="Proteomes" id="UP001525857"/>
    </source>
</evidence>
<sequence length="238" mass="25850">MDRFKTWRKKPIFWVAMLFLWPLLLLGLLVILGLWSIQDIKKNRGQRSWYQIRGTYGLLFIGILLLSGFMQKNGSNNTEINSQAASIMVSSQSDKNNDQSSSEAEASSKAQQESSAESEKAASEASEKAAYDASVKASSEAAASSQNAASESAARASAAIAAEEASKAYEAKSVVQQTTEQPTPQNDTGRTVFVTGGGRSDVYWYSTSSMPARTNKNNIITMTEADALAQGKRHSRTE</sequence>
<feature type="region of interest" description="Disordered" evidence="1">
    <location>
        <begin position="172"/>
        <end position="192"/>
    </location>
</feature>
<feature type="region of interest" description="Disordered" evidence="1">
    <location>
        <begin position="88"/>
        <end position="127"/>
    </location>
</feature>
<name>A0ABT2NXD7_9LACO</name>
<feature type="transmembrane region" description="Helical" evidence="2">
    <location>
        <begin position="12"/>
        <end position="37"/>
    </location>
</feature>
<dbReference type="EMBL" id="QVOV01000001">
    <property type="protein sequence ID" value="MCT8388627.1"/>
    <property type="molecule type" value="Genomic_DNA"/>
</dbReference>
<feature type="compositionally biased region" description="Low complexity" evidence="1">
    <location>
        <begin position="90"/>
        <end position="115"/>
    </location>
</feature>
<evidence type="ECO:0000256" key="2">
    <source>
        <dbReference type="SAM" id="Phobius"/>
    </source>
</evidence>
<keyword evidence="2" id="KW-1133">Transmembrane helix</keyword>
<keyword evidence="2" id="KW-0472">Membrane</keyword>
<protein>
    <recommendedName>
        <fullName evidence="5">DUF308 domain-containing protein</fullName>
    </recommendedName>
</protein>
<comment type="caution">
    <text evidence="3">The sequence shown here is derived from an EMBL/GenBank/DDBJ whole genome shotgun (WGS) entry which is preliminary data.</text>
</comment>
<evidence type="ECO:0000313" key="3">
    <source>
        <dbReference type="EMBL" id="MCT8388627.1"/>
    </source>
</evidence>
<evidence type="ECO:0008006" key="5">
    <source>
        <dbReference type="Google" id="ProtNLM"/>
    </source>
</evidence>
<dbReference type="Proteomes" id="UP001525857">
    <property type="component" value="Unassembled WGS sequence"/>
</dbReference>
<evidence type="ECO:0000256" key="1">
    <source>
        <dbReference type="SAM" id="MobiDB-lite"/>
    </source>
</evidence>
<keyword evidence="2" id="KW-0812">Transmembrane</keyword>
<keyword evidence="4" id="KW-1185">Reference proteome</keyword>
<organism evidence="3 4">
    <name type="scientific">Leuconostoc holzapfelii</name>
    <dbReference type="NCBI Taxonomy" id="434464"/>
    <lineage>
        <taxon>Bacteria</taxon>
        <taxon>Bacillati</taxon>
        <taxon>Bacillota</taxon>
        <taxon>Bacilli</taxon>
        <taxon>Lactobacillales</taxon>
        <taxon>Lactobacillaceae</taxon>
        <taxon>Leuconostoc</taxon>
    </lineage>
</organism>
<feature type="compositionally biased region" description="Basic and acidic residues" evidence="1">
    <location>
        <begin position="117"/>
        <end position="127"/>
    </location>
</feature>
<proteinExistence type="predicted"/>
<feature type="transmembrane region" description="Helical" evidence="2">
    <location>
        <begin position="49"/>
        <end position="69"/>
    </location>
</feature>
<gene>
    <name evidence="3" type="ORF">D0501_00705</name>
</gene>